<dbReference type="AlphaFoldDB" id="A0AAV4X986"/>
<sequence length="101" mass="11660">MQREEEDNEIIYKMQHTRATVASRTATKGGVRFRRKGGFIQAARIVWTDVKQEFHGMLPFLSHTTYLRRIATVAKYLPRFNKASTCKNGVELHGFFSVVLI</sequence>
<evidence type="ECO:0000313" key="2">
    <source>
        <dbReference type="Proteomes" id="UP001054837"/>
    </source>
</evidence>
<reference evidence="1 2" key="1">
    <citation type="submission" date="2021-06" db="EMBL/GenBank/DDBJ databases">
        <title>Caerostris darwini draft genome.</title>
        <authorList>
            <person name="Kono N."/>
            <person name="Arakawa K."/>
        </authorList>
    </citation>
    <scope>NUCLEOTIDE SEQUENCE [LARGE SCALE GENOMIC DNA]</scope>
</reference>
<accession>A0AAV4X986</accession>
<protein>
    <submittedName>
        <fullName evidence="1">Uncharacterized protein</fullName>
    </submittedName>
</protein>
<name>A0AAV4X986_9ARAC</name>
<keyword evidence="2" id="KW-1185">Reference proteome</keyword>
<proteinExistence type="predicted"/>
<comment type="caution">
    <text evidence="1">The sequence shown here is derived from an EMBL/GenBank/DDBJ whole genome shotgun (WGS) entry which is preliminary data.</text>
</comment>
<gene>
    <name evidence="1" type="ORF">CDAR_562331</name>
</gene>
<dbReference type="EMBL" id="BPLQ01015714">
    <property type="protein sequence ID" value="GIY90526.1"/>
    <property type="molecule type" value="Genomic_DNA"/>
</dbReference>
<evidence type="ECO:0000313" key="1">
    <source>
        <dbReference type="EMBL" id="GIY90526.1"/>
    </source>
</evidence>
<dbReference type="Proteomes" id="UP001054837">
    <property type="component" value="Unassembled WGS sequence"/>
</dbReference>
<organism evidence="1 2">
    <name type="scientific">Caerostris darwini</name>
    <dbReference type="NCBI Taxonomy" id="1538125"/>
    <lineage>
        <taxon>Eukaryota</taxon>
        <taxon>Metazoa</taxon>
        <taxon>Ecdysozoa</taxon>
        <taxon>Arthropoda</taxon>
        <taxon>Chelicerata</taxon>
        <taxon>Arachnida</taxon>
        <taxon>Araneae</taxon>
        <taxon>Araneomorphae</taxon>
        <taxon>Entelegynae</taxon>
        <taxon>Araneoidea</taxon>
        <taxon>Araneidae</taxon>
        <taxon>Caerostris</taxon>
    </lineage>
</organism>